<dbReference type="FunFam" id="3.30.300.10:FF:000011">
    <property type="entry name" value="S-adenosylmethionine synthase"/>
    <property type="match status" value="1"/>
</dbReference>
<dbReference type="InterPro" id="IPR022628">
    <property type="entry name" value="S-AdoMet_synt_N"/>
</dbReference>
<keyword evidence="18" id="KW-1185">Reference proteome</keyword>
<dbReference type="GO" id="GO:0005524">
    <property type="term" value="F:ATP binding"/>
    <property type="evidence" value="ECO:0007669"/>
    <property type="project" value="UniProtKB-KW"/>
</dbReference>
<evidence type="ECO:0000313" key="17">
    <source>
        <dbReference type="EMBL" id="VDM82411.1"/>
    </source>
</evidence>
<evidence type="ECO:0000256" key="10">
    <source>
        <dbReference type="ARBA" id="ARBA00022741"/>
    </source>
</evidence>
<feature type="domain" description="S-adenosylmethionine synthetase central" evidence="16">
    <location>
        <begin position="66"/>
        <end position="179"/>
    </location>
</feature>
<comment type="cofactor">
    <cofactor evidence="2">
        <name>K(+)</name>
        <dbReference type="ChEBI" id="CHEBI:29103"/>
    </cofactor>
</comment>
<dbReference type="SUPFAM" id="SSF55973">
    <property type="entry name" value="S-adenosylmethionine synthetase"/>
    <property type="match status" value="2"/>
</dbReference>
<gene>
    <name evidence="17" type="ORF">SVUK_LOCUS17409</name>
</gene>
<dbReference type="Pfam" id="PF00438">
    <property type="entry name" value="S-AdoMet_synt_N"/>
    <property type="match status" value="1"/>
</dbReference>
<dbReference type="FunFam" id="3.30.300.10:FF:000003">
    <property type="entry name" value="S-adenosylmethionine synthase"/>
    <property type="match status" value="1"/>
</dbReference>
<dbReference type="Proteomes" id="UP000270094">
    <property type="component" value="Unassembled WGS sequence"/>
</dbReference>
<dbReference type="Pfam" id="PF02772">
    <property type="entry name" value="S-AdoMet_synt_M"/>
    <property type="match status" value="1"/>
</dbReference>
<accession>A0A3P7JA96</accession>
<keyword evidence="12" id="KW-0460">Magnesium</keyword>
<dbReference type="InterPro" id="IPR022636">
    <property type="entry name" value="S-AdoMet_synthetase_sfam"/>
</dbReference>
<organism evidence="17 18">
    <name type="scientific">Strongylus vulgaris</name>
    <name type="common">Blood worm</name>
    <dbReference type="NCBI Taxonomy" id="40348"/>
    <lineage>
        <taxon>Eukaryota</taxon>
        <taxon>Metazoa</taxon>
        <taxon>Ecdysozoa</taxon>
        <taxon>Nematoda</taxon>
        <taxon>Chromadorea</taxon>
        <taxon>Rhabditida</taxon>
        <taxon>Rhabditina</taxon>
        <taxon>Rhabditomorpha</taxon>
        <taxon>Strongyloidea</taxon>
        <taxon>Strongylidae</taxon>
        <taxon>Strongylus</taxon>
    </lineage>
</organism>
<protein>
    <recommendedName>
        <fullName evidence="5">methionine adenosyltransferase</fullName>
        <ecNumber evidence="5">2.5.1.6</ecNumber>
    </recommendedName>
</protein>
<evidence type="ECO:0000256" key="13">
    <source>
        <dbReference type="ARBA" id="ARBA00022958"/>
    </source>
</evidence>
<evidence type="ECO:0000256" key="4">
    <source>
        <dbReference type="ARBA" id="ARBA00009685"/>
    </source>
</evidence>
<keyword evidence="11" id="KW-0067">ATP-binding</keyword>
<evidence type="ECO:0000256" key="14">
    <source>
        <dbReference type="ARBA" id="ARBA00048344"/>
    </source>
</evidence>
<evidence type="ECO:0000256" key="11">
    <source>
        <dbReference type="ARBA" id="ARBA00022840"/>
    </source>
</evidence>
<dbReference type="Gene3D" id="3.30.300.10">
    <property type="match status" value="2"/>
</dbReference>
<reference evidence="17 18" key="1">
    <citation type="submission" date="2018-11" db="EMBL/GenBank/DDBJ databases">
        <authorList>
            <consortium name="Pathogen Informatics"/>
        </authorList>
    </citation>
    <scope>NUCLEOTIDE SEQUENCE [LARGE SCALE GENOMIC DNA]</scope>
</reference>
<dbReference type="GO" id="GO:0006556">
    <property type="term" value="P:S-adenosylmethionine biosynthetic process"/>
    <property type="evidence" value="ECO:0007669"/>
    <property type="project" value="InterPro"/>
</dbReference>
<feature type="non-terminal residue" evidence="17">
    <location>
        <position position="180"/>
    </location>
</feature>
<comment type="catalytic activity">
    <reaction evidence="14">
        <text>L-methionine + ATP + H2O = S-adenosyl-L-methionine + phosphate + diphosphate</text>
        <dbReference type="Rhea" id="RHEA:21080"/>
        <dbReference type="ChEBI" id="CHEBI:15377"/>
        <dbReference type="ChEBI" id="CHEBI:30616"/>
        <dbReference type="ChEBI" id="CHEBI:33019"/>
        <dbReference type="ChEBI" id="CHEBI:43474"/>
        <dbReference type="ChEBI" id="CHEBI:57844"/>
        <dbReference type="ChEBI" id="CHEBI:59789"/>
        <dbReference type="EC" id="2.5.1.6"/>
    </reaction>
</comment>
<dbReference type="OrthoDB" id="10054430at2759"/>
<evidence type="ECO:0000259" key="15">
    <source>
        <dbReference type="Pfam" id="PF00438"/>
    </source>
</evidence>
<proteinExistence type="inferred from homology"/>
<name>A0A3P7JA96_STRVU</name>
<dbReference type="InterPro" id="IPR002133">
    <property type="entry name" value="S-AdoMet_synthetase"/>
</dbReference>
<dbReference type="PANTHER" id="PTHR11964">
    <property type="entry name" value="S-ADENOSYLMETHIONINE SYNTHETASE"/>
    <property type="match status" value="1"/>
</dbReference>
<evidence type="ECO:0000256" key="6">
    <source>
        <dbReference type="ARBA" id="ARBA00022490"/>
    </source>
</evidence>
<evidence type="ECO:0000313" key="18">
    <source>
        <dbReference type="Proteomes" id="UP000270094"/>
    </source>
</evidence>
<sequence>MIMLCGEITSKANVDYQTLVRNVVKKIGYDDSSKGFCYRTCNVLVALEEQSPDIAAGVHVQKEESDIGAGDQGIMFGYATDETEEAMPLTLQLAHQLNAKLHALRRSGELAWARPDSKSQVGIVTIEYKFDGGACVPVRVHTVVLSAQHSPSITLEQLRNEVLEKVIKAVIPAHLLDDKT</sequence>
<dbReference type="GO" id="GO:0004478">
    <property type="term" value="F:methionine adenosyltransferase activity"/>
    <property type="evidence" value="ECO:0007669"/>
    <property type="project" value="UniProtKB-EC"/>
</dbReference>
<keyword evidence="9" id="KW-0479">Metal-binding</keyword>
<evidence type="ECO:0000256" key="9">
    <source>
        <dbReference type="ARBA" id="ARBA00022723"/>
    </source>
</evidence>
<comment type="pathway">
    <text evidence="3">Amino-acid biosynthesis; S-adenosyl-L-methionine biosynthesis; S-adenosyl-L-methionine from L-methionine: step 1/1.</text>
</comment>
<dbReference type="AlphaFoldDB" id="A0A3P7JA96"/>
<dbReference type="GO" id="GO:0046872">
    <property type="term" value="F:metal ion binding"/>
    <property type="evidence" value="ECO:0007669"/>
    <property type="project" value="UniProtKB-KW"/>
</dbReference>
<evidence type="ECO:0000256" key="8">
    <source>
        <dbReference type="ARBA" id="ARBA00022679"/>
    </source>
</evidence>
<evidence type="ECO:0000256" key="5">
    <source>
        <dbReference type="ARBA" id="ARBA00012828"/>
    </source>
</evidence>
<evidence type="ECO:0000256" key="2">
    <source>
        <dbReference type="ARBA" id="ARBA00001958"/>
    </source>
</evidence>
<dbReference type="EMBL" id="UYYB01117541">
    <property type="protein sequence ID" value="VDM82411.1"/>
    <property type="molecule type" value="Genomic_DNA"/>
</dbReference>
<evidence type="ECO:0000256" key="3">
    <source>
        <dbReference type="ARBA" id="ARBA00005224"/>
    </source>
</evidence>
<evidence type="ECO:0000256" key="1">
    <source>
        <dbReference type="ARBA" id="ARBA00001946"/>
    </source>
</evidence>
<keyword evidence="6" id="KW-0963">Cytoplasm</keyword>
<evidence type="ECO:0000256" key="12">
    <source>
        <dbReference type="ARBA" id="ARBA00022842"/>
    </source>
</evidence>
<dbReference type="GO" id="GO:0006730">
    <property type="term" value="P:one-carbon metabolic process"/>
    <property type="evidence" value="ECO:0007669"/>
    <property type="project" value="UniProtKB-KW"/>
</dbReference>
<evidence type="ECO:0000259" key="16">
    <source>
        <dbReference type="Pfam" id="PF02772"/>
    </source>
</evidence>
<keyword evidence="8" id="KW-0808">Transferase</keyword>
<keyword evidence="10" id="KW-0547">Nucleotide-binding</keyword>
<dbReference type="PROSITE" id="PS00376">
    <property type="entry name" value="ADOMET_SYNTHASE_1"/>
    <property type="match status" value="1"/>
</dbReference>
<keyword evidence="7" id="KW-0554">One-carbon metabolism</keyword>
<feature type="domain" description="S-adenosylmethionine synthetase N-terminal" evidence="15">
    <location>
        <begin position="1"/>
        <end position="52"/>
    </location>
</feature>
<keyword evidence="13" id="KW-0630">Potassium</keyword>
<evidence type="ECO:0000256" key="7">
    <source>
        <dbReference type="ARBA" id="ARBA00022563"/>
    </source>
</evidence>
<dbReference type="EC" id="2.5.1.6" evidence="5"/>
<comment type="cofactor">
    <cofactor evidence="1">
        <name>Mg(2+)</name>
        <dbReference type="ChEBI" id="CHEBI:18420"/>
    </cofactor>
</comment>
<comment type="similarity">
    <text evidence="4">Belongs to the AdoMet synthase family.</text>
</comment>
<dbReference type="InterPro" id="IPR022629">
    <property type="entry name" value="S-AdoMet_synt_central"/>
</dbReference>
<dbReference type="InterPro" id="IPR022631">
    <property type="entry name" value="ADOMET_SYNTHASE_CS"/>
</dbReference>